<reference evidence="1 2" key="1">
    <citation type="journal article" date="2019" name="Nat. Med.">
        <title>A library of human gut bacterial isolates paired with longitudinal multiomics data enables mechanistic microbiome research.</title>
        <authorList>
            <person name="Poyet M."/>
            <person name="Groussin M."/>
            <person name="Gibbons S.M."/>
            <person name="Avila-Pacheco J."/>
            <person name="Jiang X."/>
            <person name="Kearney S.M."/>
            <person name="Perrotta A.R."/>
            <person name="Berdy B."/>
            <person name="Zhao S."/>
            <person name="Lieberman T.D."/>
            <person name="Swanson P.K."/>
            <person name="Smith M."/>
            <person name="Roesemann S."/>
            <person name="Alexander J.E."/>
            <person name="Rich S.A."/>
            <person name="Livny J."/>
            <person name="Vlamakis H."/>
            <person name="Clish C."/>
            <person name="Bullock K."/>
            <person name="Deik A."/>
            <person name="Scott J."/>
            <person name="Pierce K.A."/>
            <person name="Xavier R.J."/>
            <person name="Alm E.J."/>
        </authorList>
    </citation>
    <scope>NUCLEOTIDE SEQUENCE [LARGE SCALE GENOMIC DNA]</scope>
    <source>
        <strain evidence="1 2">BIOML-A25</strain>
    </source>
</reference>
<dbReference type="EMBL" id="WNCR01000001">
    <property type="protein sequence ID" value="MTU28150.1"/>
    <property type="molecule type" value="Genomic_DNA"/>
</dbReference>
<protein>
    <submittedName>
        <fullName evidence="1">Uncharacterized protein</fullName>
    </submittedName>
</protein>
<name>A0A7K1HA66_9BACT</name>
<evidence type="ECO:0000313" key="2">
    <source>
        <dbReference type="Proteomes" id="UP000437446"/>
    </source>
</evidence>
<sequence length="185" mass="21688">MNIYRILNPNREYKTIQYNKTPILKNIGEIIWDNTQEISSYQYTWDKNNNSKFICDCPFIIGSIPVFSEFAYNKISIFLDNTNSQIIPITVDGRKYYIINAIILMDDMLNENKSKISYFSDGRIMDIEKYVLNNKHTPDIFKLSQFQTYTFVSEKIADVLKSEVTGIIFEKCNSNNILSFLGKYM</sequence>
<dbReference type="AlphaFoldDB" id="A0A7K1HA66"/>
<accession>A0A7K1HA66</accession>
<evidence type="ECO:0000313" key="1">
    <source>
        <dbReference type="EMBL" id="MTU28150.1"/>
    </source>
</evidence>
<comment type="caution">
    <text evidence="1">The sequence shown here is derived from an EMBL/GenBank/DDBJ whole genome shotgun (WGS) entry which is preliminary data.</text>
</comment>
<gene>
    <name evidence="1" type="ORF">GMD66_02730</name>
</gene>
<organism evidence="1 2">
    <name type="scientific">Parabacteroides merdae</name>
    <dbReference type="NCBI Taxonomy" id="46503"/>
    <lineage>
        <taxon>Bacteria</taxon>
        <taxon>Pseudomonadati</taxon>
        <taxon>Bacteroidota</taxon>
        <taxon>Bacteroidia</taxon>
        <taxon>Bacteroidales</taxon>
        <taxon>Tannerellaceae</taxon>
        <taxon>Parabacteroides</taxon>
    </lineage>
</organism>
<proteinExistence type="predicted"/>
<dbReference type="RefSeq" id="WP_008156443.1">
    <property type="nucleotide sequence ID" value="NZ_RCYQ01000004.1"/>
</dbReference>
<dbReference type="Proteomes" id="UP000437446">
    <property type="component" value="Unassembled WGS sequence"/>
</dbReference>